<evidence type="ECO:0000256" key="1">
    <source>
        <dbReference type="ARBA" id="ARBA00001917"/>
    </source>
</evidence>
<sequence length="249" mass="27691">MSGRAAFDLEKSFQLTQVPHPSWRPGDSQAKPDGHGNDMLDMEPEKIGTGNTYKLLIGGVVPRPIAFVSTRSKSGRHNLAPFSFFNVISHDPPALAISVGTNGQHAKDTAQNILETGQFVVNIISEWFAESANYTAIDAPPEEDEFEISGLTPIDSIKIDAPRVKESAFQMECKVIQHVPMINKEGITTYYHIIGEIVMFHVDKYIIDPDNYHIALDKLRPLSRLGGISYGRTVEGYEIPRPKWDDRSA</sequence>
<name>A0A8H7PU17_MORIS</name>
<dbReference type="InterPro" id="IPR002563">
    <property type="entry name" value="Flavin_Rdtase-like_dom"/>
</dbReference>
<dbReference type="SUPFAM" id="SSF50475">
    <property type="entry name" value="FMN-binding split barrel"/>
    <property type="match status" value="1"/>
</dbReference>
<gene>
    <name evidence="7" type="ORF">INT43_003676</name>
</gene>
<evidence type="ECO:0000259" key="6">
    <source>
        <dbReference type="SMART" id="SM00903"/>
    </source>
</evidence>
<evidence type="ECO:0000256" key="3">
    <source>
        <dbReference type="ARBA" id="ARBA00022643"/>
    </source>
</evidence>
<dbReference type="Proteomes" id="UP000654370">
    <property type="component" value="Unassembled WGS sequence"/>
</dbReference>
<comment type="similarity">
    <text evidence="4">Belongs to the flavoredoxin family.</text>
</comment>
<proteinExistence type="inferred from homology"/>
<keyword evidence="3" id="KW-0288">FMN</keyword>
<feature type="compositionally biased region" description="Basic and acidic residues" evidence="5">
    <location>
        <begin position="30"/>
        <end position="39"/>
    </location>
</feature>
<feature type="domain" description="Flavin reductase like" evidence="6">
    <location>
        <begin position="58"/>
        <end position="214"/>
    </location>
</feature>
<feature type="region of interest" description="Disordered" evidence="5">
    <location>
        <begin position="16"/>
        <end position="39"/>
    </location>
</feature>
<protein>
    <recommendedName>
        <fullName evidence="6">Flavin reductase like domain-containing protein</fullName>
    </recommendedName>
</protein>
<dbReference type="PANTHER" id="PTHR33798">
    <property type="entry name" value="FLAVOPROTEIN OXYGENASE"/>
    <property type="match status" value="1"/>
</dbReference>
<keyword evidence="8" id="KW-1185">Reference proteome</keyword>
<keyword evidence="2" id="KW-0285">Flavoprotein</keyword>
<evidence type="ECO:0000256" key="2">
    <source>
        <dbReference type="ARBA" id="ARBA00022630"/>
    </source>
</evidence>
<dbReference type="SMART" id="SM00903">
    <property type="entry name" value="Flavin_Reduct"/>
    <property type="match status" value="1"/>
</dbReference>
<comment type="caution">
    <text evidence="7">The sequence shown here is derived from an EMBL/GenBank/DDBJ whole genome shotgun (WGS) entry which is preliminary data.</text>
</comment>
<dbReference type="Gene3D" id="2.30.110.10">
    <property type="entry name" value="Electron Transport, Fmn-binding Protein, Chain A"/>
    <property type="match status" value="1"/>
</dbReference>
<dbReference type="InterPro" id="IPR012349">
    <property type="entry name" value="Split_barrel_FMN-bd"/>
</dbReference>
<dbReference type="EMBL" id="JAEPQZ010000006">
    <property type="protein sequence ID" value="KAG2179890.1"/>
    <property type="molecule type" value="Genomic_DNA"/>
</dbReference>
<dbReference type="AlphaFoldDB" id="A0A8H7PU17"/>
<dbReference type="PANTHER" id="PTHR33798:SF5">
    <property type="entry name" value="FLAVIN REDUCTASE LIKE DOMAIN-CONTAINING PROTEIN"/>
    <property type="match status" value="1"/>
</dbReference>
<dbReference type="Pfam" id="PF01613">
    <property type="entry name" value="Flavin_Reduct"/>
    <property type="match status" value="1"/>
</dbReference>
<organism evidence="7 8">
    <name type="scientific">Mortierella isabellina</name>
    <name type="common">Filamentous fungus</name>
    <name type="synonym">Umbelopsis isabellina</name>
    <dbReference type="NCBI Taxonomy" id="91625"/>
    <lineage>
        <taxon>Eukaryota</taxon>
        <taxon>Fungi</taxon>
        <taxon>Fungi incertae sedis</taxon>
        <taxon>Mucoromycota</taxon>
        <taxon>Mucoromycotina</taxon>
        <taxon>Umbelopsidomycetes</taxon>
        <taxon>Umbelopsidales</taxon>
        <taxon>Umbelopsidaceae</taxon>
        <taxon>Umbelopsis</taxon>
    </lineage>
</organism>
<dbReference type="OrthoDB" id="10250990at2759"/>
<accession>A0A8H7PU17</accession>
<evidence type="ECO:0000313" key="7">
    <source>
        <dbReference type="EMBL" id="KAG2179890.1"/>
    </source>
</evidence>
<evidence type="ECO:0000256" key="5">
    <source>
        <dbReference type="SAM" id="MobiDB-lite"/>
    </source>
</evidence>
<comment type="cofactor">
    <cofactor evidence="1">
        <name>FMN</name>
        <dbReference type="ChEBI" id="CHEBI:58210"/>
    </cofactor>
</comment>
<reference evidence="7" key="1">
    <citation type="submission" date="2020-12" db="EMBL/GenBank/DDBJ databases">
        <title>Metabolic potential, ecology and presence of endohyphal bacteria is reflected in genomic diversity of Mucoromycotina.</title>
        <authorList>
            <person name="Muszewska A."/>
            <person name="Okrasinska A."/>
            <person name="Steczkiewicz K."/>
            <person name="Drgas O."/>
            <person name="Orlowska M."/>
            <person name="Perlinska-Lenart U."/>
            <person name="Aleksandrzak-Piekarczyk T."/>
            <person name="Szatraj K."/>
            <person name="Zielenkiewicz U."/>
            <person name="Pilsyk S."/>
            <person name="Malc E."/>
            <person name="Mieczkowski P."/>
            <person name="Kruszewska J.S."/>
            <person name="Biernat P."/>
            <person name="Pawlowska J."/>
        </authorList>
    </citation>
    <scope>NUCLEOTIDE SEQUENCE</scope>
    <source>
        <strain evidence="7">WA0000067209</strain>
    </source>
</reference>
<evidence type="ECO:0000256" key="4">
    <source>
        <dbReference type="ARBA" id="ARBA00038054"/>
    </source>
</evidence>
<evidence type="ECO:0000313" key="8">
    <source>
        <dbReference type="Proteomes" id="UP000654370"/>
    </source>
</evidence>
<dbReference type="GO" id="GO:0010181">
    <property type="term" value="F:FMN binding"/>
    <property type="evidence" value="ECO:0007669"/>
    <property type="project" value="InterPro"/>
</dbReference>